<keyword evidence="2" id="KW-0812">Transmembrane</keyword>
<evidence type="ECO:0000256" key="2">
    <source>
        <dbReference type="SAM" id="Phobius"/>
    </source>
</evidence>
<dbReference type="InterPro" id="IPR025339">
    <property type="entry name" value="DUF4245"/>
</dbReference>
<organism evidence="3 4">
    <name type="scientific">Mycolicibacterium anyangense</name>
    <dbReference type="NCBI Taxonomy" id="1431246"/>
    <lineage>
        <taxon>Bacteria</taxon>
        <taxon>Bacillati</taxon>
        <taxon>Actinomycetota</taxon>
        <taxon>Actinomycetes</taxon>
        <taxon>Mycobacteriales</taxon>
        <taxon>Mycobacteriaceae</taxon>
        <taxon>Mycolicibacterium</taxon>
    </lineage>
</organism>
<accession>A0A6N4WBC5</accession>
<keyword evidence="2" id="KW-0472">Membrane</keyword>
<evidence type="ECO:0000313" key="3">
    <source>
        <dbReference type="EMBL" id="BBZ77364.1"/>
    </source>
</evidence>
<proteinExistence type="predicted"/>
<feature type="region of interest" description="Disordered" evidence="1">
    <location>
        <begin position="1"/>
        <end position="21"/>
    </location>
</feature>
<dbReference type="Proteomes" id="UP000467249">
    <property type="component" value="Chromosome"/>
</dbReference>
<dbReference type="EMBL" id="AP022620">
    <property type="protein sequence ID" value="BBZ77364.1"/>
    <property type="molecule type" value="Genomic_DNA"/>
</dbReference>
<keyword evidence="4" id="KW-1185">Reference proteome</keyword>
<name>A0A6N4WBC5_9MYCO</name>
<dbReference type="RefSeq" id="WP_246224302.1">
    <property type="nucleotide sequence ID" value="NZ_AP022620.1"/>
</dbReference>
<dbReference type="Pfam" id="PF14030">
    <property type="entry name" value="DUF4245"/>
    <property type="match status" value="1"/>
</dbReference>
<sequence>MTEPDVAGAAAPPPPKEAKPRLLQDGRDMFWSLAPLVVACIVLAGLVGMCSFRPNGPEDGAVPPYDAAAALQADADALGIPIRLPKLPAGWQANSGARAGIDAGRTDPKTGLTARAVTSKVGYIAPSKMFVSLTQSNADEAALVSSIHRSMVPTGVQDVDGVKWVVYEGGEGTEPVWTTRLESPRGPAQLAITGAGSADDFRTLAVATQTQQPIVPKT</sequence>
<evidence type="ECO:0000256" key="1">
    <source>
        <dbReference type="SAM" id="MobiDB-lite"/>
    </source>
</evidence>
<dbReference type="AlphaFoldDB" id="A0A6N4WBC5"/>
<protein>
    <recommendedName>
        <fullName evidence="5">DUF4245 domain-containing protein</fullName>
    </recommendedName>
</protein>
<reference evidence="3 4" key="1">
    <citation type="journal article" date="2019" name="Emerg. Microbes Infect.">
        <title>Comprehensive subspecies identification of 175 nontuberculous mycobacteria species based on 7547 genomic profiles.</title>
        <authorList>
            <person name="Matsumoto Y."/>
            <person name="Kinjo T."/>
            <person name="Motooka D."/>
            <person name="Nabeya D."/>
            <person name="Jung N."/>
            <person name="Uechi K."/>
            <person name="Horii T."/>
            <person name="Iida T."/>
            <person name="Fujita J."/>
            <person name="Nakamura S."/>
        </authorList>
    </citation>
    <scope>NUCLEOTIDE SEQUENCE [LARGE SCALE GENOMIC DNA]</scope>
    <source>
        <strain evidence="3 4">JCM 30275</strain>
    </source>
</reference>
<feature type="transmembrane region" description="Helical" evidence="2">
    <location>
        <begin position="29"/>
        <end position="49"/>
    </location>
</feature>
<gene>
    <name evidence="3" type="ORF">MANY_27010</name>
</gene>
<evidence type="ECO:0000313" key="4">
    <source>
        <dbReference type="Proteomes" id="UP000467249"/>
    </source>
</evidence>
<evidence type="ECO:0008006" key="5">
    <source>
        <dbReference type="Google" id="ProtNLM"/>
    </source>
</evidence>
<dbReference type="KEGG" id="many:MANY_27010"/>
<keyword evidence="2" id="KW-1133">Transmembrane helix</keyword>